<feature type="transmembrane region" description="Helical" evidence="1">
    <location>
        <begin position="12"/>
        <end position="36"/>
    </location>
</feature>
<name>A0A1J5R0V8_9ZZZZ</name>
<evidence type="ECO:0000256" key="1">
    <source>
        <dbReference type="SAM" id="Phobius"/>
    </source>
</evidence>
<sequence>MKTRHLQPGFSLIEVLIALVVIAIGLLGIAGMQALAISNTSTARQRSLAAIQAASMGSMMRANRGYWEAASSIDVTAAGSSSGTSWTTTSLSGSLSGQGTDCSAFACTPIEMAAYDLQSWGWYIAQQLPKGVGRVQCAAGAPVSCQVSVSWAEKTVALNAAAGSSATQTYTLVVQP</sequence>
<dbReference type="AlphaFoldDB" id="A0A1J5R0V8"/>
<dbReference type="EMBL" id="MLJW01000343">
    <property type="protein sequence ID" value="OIQ89114.1"/>
    <property type="molecule type" value="Genomic_DNA"/>
</dbReference>
<dbReference type="NCBIfam" id="TIGR02523">
    <property type="entry name" value="type_IV_pilV"/>
    <property type="match status" value="1"/>
</dbReference>
<evidence type="ECO:0000313" key="2">
    <source>
        <dbReference type="EMBL" id="OIQ89114.1"/>
    </source>
</evidence>
<keyword evidence="1" id="KW-1133">Transmembrane helix</keyword>
<reference evidence="2" key="1">
    <citation type="submission" date="2016-10" db="EMBL/GenBank/DDBJ databases">
        <title>Sequence of Gallionella enrichment culture.</title>
        <authorList>
            <person name="Poehlein A."/>
            <person name="Muehling M."/>
            <person name="Daniel R."/>
        </authorList>
    </citation>
    <scope>NUCLEOTIDE SEQUENCE</scope>
</reference>
<accession>A0A1J5R0V8</accession>
<proteinExistence type="predicted"/>
<keyword evidence="1" id="KW-0472">Membrane</keyword>
<evidence type="ECO:0008006" key="3">
    <source>
        <dbReference type="Google" id="ProtNLM"/>
    </source>
</evidence>
<dbReference type="NCBIfam" id="TIGR02532">
    <property type="entry name" value="IV_pilin_GFxxxE"/>
    <property type="match status" value="1"/>
</dbReference>
<organism evidence="2">
    <name type="scientific">mine drainage metagenome</name>
    <dbReference type="NCBI Taxonomy" id="410659"/>
    <lineage>
        <taxon>unclassified sequences</taxon>
        <taxon>metagenomes</taxon>
        <taxon>ecological metagenomes</taxon>
    </lineage>
</organism>
<keyword evidence="1" id="KW-0812">Transmembrane</keyword>
<dbReference type="InterPro" id="IPR013362">
    <property type="entry name" value="Pilus_4_PilV"/>
</dbReference>
<dbReference type="InterPro" id="IPR012902">
    <property type="entry name" value="N_methyl_site"/>
</dbReference>
<gene>
    <name evidence="2" type="ORF">GALL_289790</name>
</gene>
<comment type="caution">
    <text evidence="2">The sequence shown here is derived from an EMBL/GenBank/DDBJ whole genome shotgun (WGS) entry which is preliminary data.</text>
</comment>
<dbReference type="Pfam" id="PF07963">
    <property type="entry name" value="N_methyl"/>
    <property type="match status" value="1"/>
</dbReference>
<protein>
    <recommendedName>
        <fullName evidence="3">Type IV pilus modification protein PilV</fullName>
    </recommendedName>
</protein>